<proteinExistence type="predicted"/>
<reference evidence="1 2" key="1">
    <citation type="journal article" date="2018" name="Sci. Rep.">
        <title>Genomic signatures of local adaptation to the degree of environmental predictability in rotifers.</title>
        <authorList>
            <person name="Franch-Gras L."/>
            <person name="Hahn C."/>
            <person name="Garcia-Roger E.M."/>
            <person name="Carmona M.J."/>
            <person name="Serra M."/>
            <person name="Gomez A."/>
        </authorList>
    </citation>
    <scope>NUCLEOTIDE SEQUENCE [LARGE SCALE GENOMIC DNA]</scope>
    <source>
        <strain evidence="1">HYR1</strain>
    </source>
</reference>
<gene>
    <name evidence="1" type="ORF">BpHYR1_001850</name>
</gene>
<protein>
    <submittedName>
        <fullName evidence="1">Uncharacterized protein</fullName>
    </submittedName>
</protein>
<sequence length="74" mass="8407">MKKSADCKEKNETYAINKSGPVLVMGFGVVVQVIGTDYARYDDYSMRDHIGVVLKDCRMVKLEKRIETNSVQSF</sequence>
<comment type="caution">
    <text evidence="1">The sequence shown here is derived from an EMBL/GenBank/DDBJ whole genome shotgun (WGS) entry which is preliminary data.</text>
</comment>
<dbReference type="Proteomes" id="UP000276133">
    <property type="component" value="Unassembled WGS sequence"/>
</dbReference>
<name>A0A3M7PZG4_BRAPC</name>
<accession>A0A3M7PZG4</accession>
<dbReference type="EMBL" id="REGN01008187">
    <property type="protein sequence ID" value="RNA04249.1"/>
    <property type="molecule type" value="Genomic_DNA"/>
</dbReference>
<keyword evidence="2" id="KW-1185">Reference proteome</keyword>
<dbReference type="AlphaFoldDB" id="A0A3M7PZG4"/>
<evidence type="ECO:0000313" key="1">
    <source>
        <dbReference type="EMBL" id="RNA04249.1"/>
    </source>
</evidence>
<organism evidence="1 2">
    <name type="scientific">Brachionus plicatilis</name>
    <name type="common">Marine rotifer</name>
    <name type="synonym">Brachionus muelleri</name>
    <dbReference type="NCBI Taxonomy" id="10195"/>
    <lineage>
        <taxon>Eukaryota</taxon>
        <taxon>Metazoa</taxon>
        <taxon>Spiralia</taxon>
        <taxon>Gnathifera</taxon>
        <taxon>Rotifera</taxon>
        <taxon>Eurotatoria</taxon>
        <taxon>Monogononta</taxon>
        <taxon>Pseudotrocha</taxon>
        <taxon>Ploima</taxon>
        <taxon>Brachionidae</taxon>
        <taxon>Brachionus</taxon>
    </lineage>
</organism>
<evidence type="ECO:0000313" key="2">
    <source>
        <dbReference type="Proteomes" id="UP000276133"/>
    </source>
</evidence>